<organism evidence="1 2">
    <name type="scientific">Platanthera guangdongensis</name>
    <dbReference type="NCBI Taxonomy" id="2320717"/>
    <lineage>
        <taxon>Eukaryota</taxon>
        <taxon>Viridiplantae</taxon>
        <taxon>Streptophyta</taxon>
        <taxon>Embryophyta</taxon>
        <taxon>Tracheophyta</taxon>
        <taxon>Spermatophyta</taxon>
        <taxon>Magnoliopsida</taxon>
        <taxon>Liliopsida</taxon>
        <taxon>Asparagales</taxon>
        <taxon>Orchidaceae</taxon>
        <taxon>Orchidoideae</taxon>
        <taxon>Orchideae</taxon>
        <taxon>Orchidinae</taxon>
        <taxon>Platanthera</taxon>
    </lineage>
</organism>
<reference evidence="1 2" key="1">
    <citation type="journal article" date="2022" name="Nat. Plants">
        <title>Genomes of leafy and leafless Platanthera orchids illuminate the evolution of mycoheterotrophy.</title>
        <authorList>
            <person name="Li M.H."/>
            <person name="Liu K.W."/>
            <person name="Li Z."/>
            <person name="Lu H.C."/>
            <person name="Ye Q.L."/>
            <person name="Zhang D."/>
            <person name="Wang J.Y."/>
            <person name="Li Y.F."/>
            <person name="Zhong Z.M."/>
            <person name="Liu X."/>
            <person name="Yu X."/>
            <person name="Liu D.K."/>
            <person name="Tu X.D."/>
            <person name="Liu B."/>
            <person name="Hao Y."/>
            <person name="Liao X.Y."/>
            <person name="Jiang Y.T."/>
            <person name="Sun W.H."/>
            <person name="Chen J."/>
            <person name="Chen Y.Q."/>
            <person name="Ai Y."/>
            <person name="Zhai J.W."/>
            <person name="Wu S.S."/>
            <person name="Zhou Z."/>
            <person name="Hsiao Y.Y."/>
            <person name="Wu W.L."/>
            <person name="Chen Y.Y."/>
            <person name="Lin Y.F."/>
            <person name="Hsu J.L."/>
            <person name="Li C.Y."/>
            <person name="Wang Z.W."/>
            <person name="Zhao X."/>
            <person name="Zhong W.Y."/>
            <person name="Ma X.K."/>
            <person name="Ma L."/>
            <person name="Huang J."/>
            <person name="Chen G.Z."/>
            <person name="Huang M.Z."/>
            <person name="Huang L."/>
            <person name="Peng D.H."/>
            <person name="Luo Y.B."/>
            <person name="Zou S.Q."/>
            <person name="Chen S.P."/>
            <person name="Lan S."/>
            <person name="Tsai W.C."/>
            <person name="Van de Peer Y."/>
            <person name="Liu Z.J."/>
        </authorList>
    </citation>
    <scope>NUCLEOTIDE SEQUENCE [LARGE SCALE GENOMIC DNA]</scope>
    <source>
        <tissue evidence="1">Flower</tissue>
    </source>
</reference>
<gene>
    <name evidence="1" type="primary">ARAC4</name>
    <name evidence="1" type="ORF">KSP40_PGU002230</name>
</gene>
<dbReference type="EMBL" id="JBBWWR010000012">
    <property type="protein sequence ID" value="KAK8958393.1"/>
    <property type="molecule type" value="Genomic_DNA"/>
</dbReference>
<keyword evidence="2" id="KW-1185">Reference proteome</keyword>
<comment type="caution">
    <text evidence="1">The sequence shown here is derived from an EMBL/GenBank/DDBJ whole genome shotgun (WGS) entry which is preliminary data.</text>
</comment>
<proteinExistence type="predicted"/>
<evidence type="ECO:0000313" key="2">
    <source>
        <dbReference type="Proteomes" id="UP001412067"/>
    </source>
</evidence>
<protein>
    <submittedName>
        <fullName evidence="1">Rac-like GTP-binding protein ARAC4</fullName>
    </submittedName>
</protein>
<evidence type="ECO:0000313" key="1">
    <source>
        <dbReference type="EMBL" id="KAK8958393.1"/>
    </source>
</evidence>
<accession>A0ABR2M319</accession>
<sequence>MLLDEVLFEHNNLGRVNTQSLSEEDLVTKKINSLFINVLPTIPLEKDYVSTVFERFSANVVVDGNTVNLGYGILQVNGCTIFLPSLLQMYENKVT</sequence>
<name>A0ABR2M319_9ASPA</name>
<dbReference type="Proteomes" id="UP001412067">
    <property type="component" value="Unassembled WGS sequence"/>
</dbReference>